<evidence type="ECO:0000256" key="1">
    <source>
        <dbReference type="SAM" id="MobiDB-lite"/>
    </source>
</evidence>
<dbReference type="EMBL" id="CP015994">
    <property type="protein sequence ID" value="AWZ18672.1"/>
    <property type="molecule type" value="Genomic_DNA"/>
</dbReference>
<dbReference type="RefSeq" id="WP_233497149.1">
    <property type="nucleotide sequence ID" value="NZ_CP015994.1"/>
</dbReference>
<reference evidence="4 5" key="2">
    <citation type="journal article" date="2019" name="BMC Genomics">
        <title>The Anaplasma ovis genome reveals a high proportion of pseudogenes.</title>
        <authorList>
            <person name="Liu Z."/>
            <person name="Peasley A.M."/>
            <person name="Yang J."/>
            <person name="Li Y."/>
            <person name="Guan G."/>
            <person name="Luo J."/>
            <person name="Yin H."/>
            <person name="Brayton K.A."/>
        </authorList>
    </citation>
    <scope>NUCLEOTIDE SEQUENCE [LARGE SCALE GENOMIC DNA]</scope>
    <source>
        <strain evidence="4 5">Haibei</strain>
    </source>
</reference>
<dbReference type="AlphaFoldDB" id="A0A2Z4VDQ7"/>
<proteinExistence type="predicted"/>
<dbReference type="Pfam" id="PF01617">
    <property type="entry name" value="Surface_Ag_2"/>
    <property type="match status" value="1"/>
</dbReference>
<dbReference type="InterPro" id="IPR002566">
    <property type="entry name" value="Msp4_OMP-like"/>
</dbReference>
<feature type="signal peptide" evidence="2">
    <location>
        <begin position="1"/>
        <end position="27"/>
    </location>
</feature>
<evidence type="ECO:0000313" key="4">
    <source>
        <dbReference type="EMBL" id="AWZ18672.1"/>
    </source>
</evidence>
<feature type="chain" id="PRO_5016410068" evidence="2">
    <location>
        <begin position="28"/>
        <end position="319"/>
    </location>
</feature>
<sequence length="319" mass="34029">MALRWGFAIVTLAMYFLCLSHTESCSAAGFYASVGYRPAFQNIGKFTMSVDGRTADVFVPGLDTCCGPLEAREVDGRMIERMQSARAAAVTYSSDYTGVFGVLGAVNRGFRLEFKVARSFFDVIHTGGDALIDYKDVLLVREIRPTTGGAASSASASSAGSGSTTGQQRPTTSVPITSGLVAVRNRGIGGTAAMVSVCYDADKQFIAAPFVPHFCVGSGIDAVNLFGMTRAAFSVEGSVGFHQQLSESMQLVVSAFVHRVLDSTFNDVPIAYQWGAYAMRAAAQASNGGRDDSHRSLDLRVSDVHISYLGAEIGLRWIF</sequence>
<dbReference type="Proteomes" id="UP000259762">
    <property type="component" value="Chromosome"/>
</dbReference>
<evidence type="ECO:0000313" key="5">
    <source>
        <dbReference type="Proteomes" id="UP000259762"/>
    </source>
</evidence>
<dbReference type="KEGG" id="aoh:AOV_04835"/>
<feature type="domain" description="Msp4/OMP-like" evidence="3">
    <location>
        <begin position="27"/>
        <end position="319"/>
    </location>
</feature>
<evidence type="ECO:0000259" key="3">
    <source>
        <dbReference type="Pfam" id="PF01617"/>
    </source>
</evidence>
<keyword evidence="2" id="KW-0732">Signal</keyword>
<keyword evidence="5" id="KW-1185">Reference proteome</keyword>
<accession>A0A2Z4VDQ7</accession>
<feature type="region of interest" description="Disordered" evidence="1">
    <location>
        <begin position="148"/>
        <end position="173"/>
    </location>
</feature>
<protein>
    <submittedName>
        <fullName evidence="4">Msp2 superfamily outer membrane protein 13</fullName>
    </submittedName>
</protein>
<organism evidence="4 5">
    <name type="scientific">Anaplasma ovis str. Haibei</name>
    <dbReference type="NCBI Taxonomy" id="1248439"/>
    <lineage>
        <taxon>Bacteria</taxon>
        <taxon>Pseudomonadati</taxon>
        <taxon>Pseudomonadota</taxon>
        <taxon>Alphaproteobacteria</taxon>
        <taxon>Rickettsiales</taxon>
        <taxon>Anaplasmataceae</taxon>
        <taxon>Anaplasma</taxon>
    </lineage>
</organism>
<gene>
    <name evidence="4" type="primary">omp13</name>
    <name evidence="4" type="ORF">AOV_04835</name>
</gene>
<feature type="compositionally biased region" description="Low complexity" evidence="1">
    <location>
        <begin position="148"/>
        <end position="166"/>
    </location>
</feature>
<evidence type="ECO:0000256" key="2">
    <source>
        <dbReference type="SAM" id="SignalP"/>
    </source>
</evidence>
<name>A0A2Z4VDQ7_9RICK</name>
<reference evidence="5" key="1">
    <citation type="submission" date="2018-06" db="EMBL/GenBank/DDBJ databases">
        <title>The Anaplasma ovis genome reveals a high proportion of pseudogenes.</title>
        <authorList>
            <person name="Liu Z."/>
            <person name="Peasley A.M."/>
            <person name="Yang J."/>
            <person name="Li Y."/>
            <person name="Guan G."/>
            <person name="Luo J."/>
            <person name="Yin H."/>
            <person name="Brayton K.A."/>
        </authorList>
    </citation>
    <scope>NUCLEOTIDE SEQUENCE [LARGE SCALE GENOMIC DNA]</scope>
    <source>
        <strain evidence="5">Haibei</strain>
    </source>
</reference>